<organism evidence="4">
    <name type="scientific">Gaeumannomyces tritici (strain R3-111a-1)</name>
    <name type="common">Wheat and barley take-all root rot fungus</name>
    <name type="synonym">Gaeumannomyces graminis var. tritici</name>
    <dbReference type="NCBI Taxonomy" id="644352"/>
    <lineage>
        <taxon>Eukaryota</taxon>
        <taxon>Fungi</taxon>
        <taxon>Dikarya</taxon>
        <taxon>Ascomycota</taxon>
        <taxon>Pezizomycotina</taxon>
        <taxon>Sordariomycetes</taxon>
        <taxon>Sordariomycetidae</taxon>
        <taxon>Magnaporthales</taxon>
        <taxon>Magnaporthaceae</taxon>
        <taxon>Gaeumannomyces</taxon>
    </lineage>
</organism>
<evidence type="ECO:0000313" key="4">
    <source>
        <dbReference type="EMBL" id="EJT79584.1"/>
    </source>
</evidence>
<feature type="region of interest" description="Disordered" evidence="1">
    <location>
        <begin position="33"/>
        <end position="90"/>
    </location>
</feature>
<gene>
    <name evidence="5" type="primary">20345127</name>
    <name evidence="4" type="ORF">GGTG_04669</name>
</gene>
<dbReference type="InterPro" id="IPR047007">
    <property type="entry name" value="XRN1_D1_sf"/>
</dbReference>
<evidence type="ECO:0000259" key="2">
    <source>
        <dbReference type="Pfam" id="PF17846"/>
    </source>
</evidence>
<protein>
    <submittedName>
        <fullName evidence="4 5">Uncharacterized protein</fullName>
    </submittedName>
</protein>
<reference evidence="4" key="3">
    <citation type="submission" date="2010-09" db="EMBL/GenBank/DDBJ databases">
        <title>Annotation of Gaeumannomyces graminis var. tritici R3-111a-1.</title>
        <authorList>
            <consortium name="The Broad Institute Genome Sequencing Platform"/>
            <person name="Ma L.-J."/>
            <person name="Dead R."/>
            <person name="Young S.K."/>
            <person name="Zeng Q."/>
            <person name="Gargeya S."/>
            <person name="Fitzgerald M."/>
            <person name="Haas B."/>
            <person name="Abouelleil A."/>
            <person name="Alvarado L."/>
            <person name="Arachchi H.M."/>
            <person name="Berlin A."/>
            <person name="Brown A."/>
            <person name="Chapman S.B."/>
            <person name="Chen Z."/>
            <person name="Dunbar C."/>
            <person name="Freedman E."/>
            <person name="Gearin G."/>
            <person name="Gellesch M."/>
            <person name="Goldberg J."/>
            <person name="Griggs A."/>
            <person name="Gujja S."/>
            <person name="Heiman D."/>
            <person name="Howarth C."/>
            <person name="Larson L."/>
            <person name="Lui A."/>
            <person name="MacDonald P.J.P."/>
            <person name="Mehta T."/>
            <person name="Montmayeur A."/>
            <person name="Murphy C."/>
            <person name="Neiman D."/>
            <person name="Pearson M."/>
            <person name="Priest M."/>
            <person name="Roberts A."/>
            <person name="Saif S."/>
            <person name="Shea T."/>
            <person name="Shenoy N."/>
            <person name="Sisk P."/>
            <person name="Stolte C."/>
            <person name="Sykes S."/>
            <person name="Yandava C."/>
            <person name="Wortman J."/>
            <person name="Nusbaum C."/>
            <person name="Birren B."/>
        </authorList>
    </citation>
    <scope>NUCLEOTIDE SEQUENCE</scope>
    <source>
        <strain evidence="4">R3-111a-1</strain>
    </source>
</reference>
<reference evidence="5" key="5">
    <citation type="submission" date="2018-04" db="UniProtKB">
        <authorList>
            <consortium name="EnsemblFungi"/>
        </authorList>
    </citation>
    <scope>IDENTIFICATION</scope>
    <source>
        <strain evidence="5">R3-111a-1</strain>
    </source>
</reference>
<feature type="domain" description="5'-3' exoribonuclease 1 D1" evidence="3">
    <location>
        <begin position="176"/>
        <end position="276"/>
    </location>
</feature>
<dbReference type="EnsemblFungi" id="EJT79584">
    <property type="protein sequence ID" value="EJT79584"/>
    <property type="gene ID" value="GGTG_04669"/>
</dbReference>
<evidence type="ECO:0000313" key="5">
    <source>
        <dbReference type="EnsemblFungi" id="EJT79584"/>
    </source>
</evidence>
<dbReference type="HOGENOM" id="CLU_943476_0_0_1"/>
<dbReference type="RefSeq" id="XP_009220729.1">
    <property type="nucleotide sequence ID" value="XM_009222465.1"/>
</dbReference>
<evidence type="ECO:0000256" key="1">
    <source>
        <dbReference type="SAM" id="MobiDB-lite"/>
    </source>
</evidence>
<dbReference type="Pfam" id="PF18332">
    <property type="entry name" value="XRN1_D1"/>
    <property type="match status" value="1"/>
</dbReference>
<dbReference type="STRING" id="644352.J3NTR9"/>
<dbReference type="Pfam" id="PF17846">
    <property type="entry name" value="XRN_M"/>
    <property type="match status" value="1"/>
</dbReference>
<dbReference type="Gene3D" id="2.170.260.40">
    <property type="match status" value="1"/>
</dbReference>
<dbReference type="AlphaFoldDB" id="J3NTR9"/>
<dbReference type="InterPro" id="IPR041412">
    <property type="entry name" value="Xrn1_helical"/>
</dbReference>
<reference evidence="4" key="2">
    <citation type="submission" date="2010-07" db="EMBL/GenBank/DDBJ databases">
        <authorList>
            <consortium name="The Broad Institute Genome Sequencing Platform"/>
            <consortium name="Broad Institute Genome Sequencing Center for Infectious Disease"/>
            <person name="Ma L.-J."/>
            <person name="Dead R."/>
            <person name="Young S."/>
            <person name="Zeng Q."/>
            <person name="Koehrsen M."/>
            <person name="Alvarado L."/>
            <person name="Berlin A."/>
            <person name="Chapman S.B."/>
            <person name="Chen Z."/>
            <person name="Freedman E."/>
            <person name="Gellesch M."/>
            <person name="Goldberg J."/>
            <person name="Griggs A."/>
            <person name="Gujja S."/>
            <person name="Heilman E.R."/>
            <person name="Heiman D."/>
            <person name="Hepburn T."/>
            <person name="Howarth C."/>
            <person name="Jen D."/>
            <person name="Larson L."/>
            <person name="Mehta T."/>
            <person name="Neiman D."/>
            <person name="Pearson M."/>
            <person name="Roberts A."/>
            <person name="Saif S."/>
            <person name="Shea T."/>
            <person name="Shenoy N."/>
            <person name="Sisk P."/>
            <person name="Stolte C."/>
            <person name="Sykes S."/>
            <person name="Walk T."/>
            <person name="White J."/>
            <person name="Yandava C."/>
            <person name="Haas B."/>
            <person name="Nusbaum C."/>
            <person name="Birren B."/>
        </authorList>
    </citation>
    <scope>NUCLEOTIDE SEQUENCE</scope>
    <source>
        <strain evidence="4">R3-111a-1</strain>
    </source>
</reference>
<dbReference type="Proteomes" id="UP000006039">
    <property type="component" value="Unassembled WGS sequence"/>
</dbReference>
<proteinExistence type="predicted"/>
<reference evidence="5" key="4">
    <citation type="journal article" date="2015" name="G3 (Bethesda)">
        <title>Genome sequences of three phytopathogenic species of the Magnaporthaceae family of fungi.</title>
        <authorList>
            <person name="Okagaki L.H."/>
            <person name="Nunes C.C."/>
            <person name="Sailsbery J."/>
            <person name="Clay B."/>
            <person name="Brown D."/>
            <person name="John T."/>
            <person name="Oh Y."/>
            <person name="Young N."/>
            <person name="Fitzgerald M."/>
            <person name="Haas B.J."/>
            <person name="Zeng Q."/>
            <person name="Young S."/>
            <person name="Adiconis X."/>
            <person name="Fan L."/>
            <person name="Levin J.Z."/>
            <person name="Mitchell T.K."/>
            <person name="Okubara P.A."/>
            <person name="Farman M.L."/>
            <person name="Kohn L.M."/>
            <person name="Birren B."/>
            <person name="Ma L.-J."/>
            <person name="Dean R.A."/>
        </authorList>
    </citation>
    <scope>NUCLEOTIDE SEQUENCE</scope>
    <source>
        <strain evidence="5">R3-111a-1</strain>
    </source>
</reference>
<accession>J3NTR9</accession>
<dbReference type="InterPro" id="IPR040992">
    <property type="entry name" value="XRN1_D1"/>
</dbReference>
<dbReference type="OrthoDB" id="372487at2759"/>
<dbReference type="GeneID" id="20345127"/>
<name>J3NTR9_GAET3</name>
<feature type="domain" description="Xrn1 helical" evidence="2">
    <location>
        <begin position="112"/>
        <end position="141"/>
    </location>
</feature>
<feature type="compositionally biased region" description="Basic and acidic residues" evidence="1">
    <location>
        <begin position="58"/>
        <end position="67"/>
    </location>
</feature>
<dbReference type="eggNOG" id="KOG2045">
    <property type="taxonomic scope" value="Eukaryota"/>
</dbReference>
<sequence>MTYVGRVGNHFKEKQDPLASMLLDAMSLRASIEGHGDDEDKGDGRQGEDDTEATTIRPEGRYQDARPPRIIVDGGTGGMTADPRMDDKPFRDPITPASPENSQVTASGLNADMNFKLGQPFKPFEQLMGVLPDPSKKIVPTRRLLDAMATKNDFFADDEKARNGFGVAFNLDFLYGLTDGAFLNKSALAGFPSFATLLYLAILGFHSVDVFQQESRNESMVVTLSGTEAKAAVTSAKMKLGQRCHVGYPFLQEAMVVRVSDELFDYVLDAKWEYLGRSATKRENSSRKGEPRRPL</sequence>
<keyword evidence="6" id="KW-1185">Reference proteome</keyword>
<dbReference type="VEuPathDB" id="FungiDB:GGTG_04669"/>
<evidence type="ECO:0000313" key="6">
    <source>
        <dbReference type="Proteomes" id="UP000006039"/>
    </source>
</evidence>
<reference evidence="6" key="1">
    <citation type="submission" date="2010-07" db="EMBL/GenBank/DDBJ databases">
        <title>The genome sequence of Gaeumannomyces graminis var. tritici strain R3-111a-1.</title>
        <authorList>
            <consortium name="The Broad Institute Genome Sequencing Platform"/>
            <person name="Ma L.-J."/>
            <person name="Dead R."/>
            <person name="Young S."/>
            <person name="Zeng Q."/>
            <person name="Koehrsen M."/>
            <person name="Alvarado L."/>
            <person name="Berlin A."/>
            <person name="Chapman S.B."/>
            <person name="Chen Z."/>
            <person name="Freedman E."/>
            <person name="Gellesch M."/>
            <person name="Goldberg J."/>
            <person name="Griggs A."/>
            <person name="Gujja S."/>
            <person name="Heilman E.R."/>
            <person name="Heiman D."/>
            <person name="Hepburn T."/>
            <person name="Howarth C."/>
            <person name="Jen D."/>
            <person name="Larson L."/>
            <person name="Mehta T."/>
            <person name="Neiman D."/>
            <person name="Pearson M."/>
            <person name="Roberts A."/>
            <person name="Saif S."/>
            <person name="Shea T."/>
            <person name="Shenoy N."/>
            <person name="Sisk P."/>
            <person name="Stolte C."/>
            <person name="Sykes S."/>
            <person name="Walk T."/>
            <person name="White J."/>
            <person name="Yandava C."/>
            <person name="Haas B."/>
            <person name="Nusbaum C."/>
            <person name="Birren B."/>
        </authorList>
    </citation>
    <scope>NUCLEOTIDE SEQUENCE [LARGE SCALE GENOMIC DNA]</scope>
    <source>
        <strain evidence="6">R3-111a-1</strain>
    </source>
</reference>
<dbReference type="EMBL" id="GL385396">
    <property type="protein sequence ID" value="EJT79584.1"/>
    <property type="molecule type" value="Genomic_DNA"/>
</dbReference>
<evidence type="ECO:0000259" key="3">
    <source>
        <dbReference type="Pfam" id="PF18332"/>
    </source>
</evidence>